<dbReference type="Proteomes" id="UP001447374">
    <property type="component" value="Unassembled WGS sequence"/>
</dbReference>
<reference evidence="2 3" key="1">
    <citation type="submission" date="2024-06" db="EMBL/GenBank/DDBJ databases">
        <title>Fanconibacter daqui strain Q02 whole shotgun sequencing project.</title>
        <authorList>
            <person name="Rodrigues J.W.A."/>
            <person name="Viana L.C."/>
            <person name="Vieira E.C."/>
            <person name="Souza F.O.L."/>
            <person name="Alegria O.C."/>
            <person name="Patroca S."/>
            <person name="Cruz A.C.R."/>
            <person name="Nunes A.R.C."/>
        </authorList>
    </citation>
    <scope>NUCLEOTIDE SEQUENCE [LARGE SCALE GENOMIC DNA]</scope>
    <source>
        <strain evidence="2 3">Q02</strain>
    </source>
</reference>
<dbReference type="Pfam" id="PF24295">
    <property type="entry name" value="DUF7480"/>
    <property type="match status" value="1"/>
</dbReference>
<keyword evidence="3" id="KW-1185">Reference proteome</keyword>
<dbReference type="NCBIfam" id="NF045617">
    <property type="entry name" value="mostly_LP"/>
    <property type="match status" value="1"/>
</dbReference>
<dbReference type="PROSITE" id="PS51257">
    <property type="entry name" value="PROKAR_LIPOPROTEIN"/>
    <property type="match status" value="1"/>
</dbReference>
<dbReference type="InterPro" id="IPR055903">
    <property type="entry name" value="DUF7480"/>
</dbReference>
<dbReference type="InterPro" id="IPR054657">
    <property type="entry name" value="T6SS_periplasmic_put"/>
</dbReference>
<accession>A0ABV1PT08</accession>
<organism evidence="2 3">
    <name type="scientific">Franconibacter daqui</name>
    <dbReference type="NCBI Taxonomy" id="2047724"/>
    <lineage>
        <taxon>Bacteria</taxon>
        <taxon>Pseudomonadati</taxon>
        <taxon>Pseudomonadota</taxon>
        <taxon>Gammaproteobacteria</taxon>
        <taxon>Enterobacterales</taxon>
        <taxon>Enterobacteriaceae</taxon>
        <taxon>Franconibacter</taxon>
    </lineage>
</organism>
<evidence type="ECO:0000313" key="2">
    <source>
        <dbReference type="EMBL" id="MER0127980.1"/>
    </source>
</evidence>
<dbReference type="EMBL" id="JBEHGX010000014">
    <property type="protein sequence ID" value="MER0127980.1"/>
    <property type="molecule type" value="Genomic_DNA"/>
</dbReference>
<proteinExistence type="predicted"/>
<dbReference type="RefSeq" id="WP_349951715.1">
    <property type="nucleotide sequence ID" value="NZ_JBEHGX010000014.1"/>
</dbReference>
<keyword evidence="2" id="KW-0449">Lipoprotein</keyword>
<protein>
    <submittedName>
        <fullName evidence="2">T6SS immunity periplasmic lipoprotein</fullName>
    </submittedName>
</protein>
<name>A0ABV1PT08_9ENTR</name>
<gene>
    <name evidence="2" type="ORF">ABQG75_19835</name>
</gene>
<sequence>MKKLLLPGAVFLLTGCPGPMDPVRVELPAQVTLVNNKVCILVPAEEGERIFSVQIGSEAEQEMLKTFGDPASQPRAVKGECLPTYGFEFKRGNSYAAYYSLEKTAMEKGRLFAARFTLSQDADGRLKILQQNQR</sequence>
<comment type="caution">
    <text evidence="2">The sequence shown here is derived from an EMBL/GenBank/DDBJ whole genome shotgun (WGS) entry which is preliminary data.</text>
</comment>
<evidence type="ECO:0000313" key="3">
    <source>
        <dbReference type="Proteomes" id="UP001447374"/>
    </source>
</evidence>
<feature type="domain" description="DUF7480" evidence="1">
    <location>
        <begin position="28"/>
        <end position="120"/>
    </location>
</feature>
<evidence type="ECO:0000259" key="1">
    <source>
        <dbReference type="Pfam" id="PF24295"/>
    </source>
</evidence>